<evidence type="ECO:0000313" key="4">
    <source>
        <dbReference type="Proteomes" id="UP000010367"/>
    </source>
</evidence>
<evidence type="ECO:0000313" key="3">
    <source>
        <dbReference type="EMBL" id="AFY82169.1"/>
    </source>
</evidence>
<dbReference type="STRING" id="56110.Oscil6304_2552"/>
<protein>
    <submittedName>
        <fullName evidence="3">Uncharacterized protein</fullName>
    </submittedName>
</protein>
<keyword evidence="2" id="KW-1133">Transmembrane helix</keyword>
<keyword evidence="2" id="KW-0472">Membrane</keyword>
<dbReference type="KEGG" id="oac:Oscil6304_2552"/>
<dbReference type="OrthoDB" id="447521at2"/>
<dbReference type="InParanoid" id="K9TJG9"/>
<evidence type="ECO:0000256" key="2">
    <source>
        <dbReference type="SAM" id="Phobius"/>
    </source>
</evidence>
<dbReference type="RefSeq" id="WP_015148811.1">
    <property type="nucleotide sequence ID" value="NC_019693.1"/>
</dbReference>
<reference evidence="3 4" key="1">
    <citation type="submission" date="2012-06" db="EMBL/GenBank/DDBJ databases">
        <title>Finished chromosome of genome of Oscillatoria acuminata PCC 6304.</title>
        <authorList>
            <consortium name="US DOE Joint Genome Institute"/>
            <person name="Gugger M."/>
            <person name="Coursin T."/>
            <person name="Rippka R."/>
            <person name="Tandeau De Marsac N."/>
            <person name="Huntemann M."/>
            <person name="Wei C.-L."/>
            <person name="Han J."/>
            <person name="Detter J.C."/>
            <person name="Han C."/>
            <person name="Tapia R."/>
            <person name="Davenport K."/>
            <person name="Daligault H."/>
            <person name="Erkkila T."/>
            <person name="Gu W."/>
            <person name="Munk A.C.C."/>
            <person name="Teshima H."/>
            <person name="Xu Y."/>
            <person name="Chain P."/>
            <person name="Chen A."/>
            <person name="Krypides N."/>
            <person name="Mavromatis K."/>
            <person name="Markowitz V."/>
            <person name="Szeto E."/>
            <person name="Ivanova N."/>
            <person name="Mikhailova N."/>
            <person name="Ovchinnikova G."/>
            <person name="Pagani I."/>
            <person name="Pati A."/>
            <person name="Goodwin L."/>
            <person name="Peters L."/>
            <person name="Pitluck S."/>
            <person name="Woyke T."/>
            <person name="Kerfeld C."/>
        </authorList>
    </citation>
    <scope>NUCLEOTIDE SEQUENCE [LARGE SCALE GENOMIC DNA]</scope>
    <source>
        <strain evidence="3 4">PCC 6304</strain>
    </source>
</reference>
<feature type="compositionally biased region" description="Acidic residues" evidence="1">
    <location>
        <begin position="437"/>
        <end position="450"/>
    </location>
</feature>
<keyword evidence="2" id="KW-0812">Transmembrane</keyword>
<gene>
    <name evidence="3" type="ORF">Oscil6304_2552</name>
</gene>
<feature type="region of interest" description="Disordered" evidence="1">
    <location>
        <begin position="431"/>
        <end position="450"/>
    </location>
</feature>
<feature type="transmembrane region" description="Helical" evidence="2">
    <location>
        <begin position="398"/>
        <end position="422"/>
    </location>
</feature>
<dbReference type="AlphaFoldDB" id="K9TJG9"/>
<name>K9TJG9_9CYAN</name>
<feature type="transmembrane region" description="Helical" evidence="2">
    <location>
        <begin position="470"/>
        <end position="493"/>
    </location>
</feature>
<dbReference type="EMBL" id="CP003607">
    <property type="protein sequence ID" value="AFY82169.1"/>
    <property type="molecule type" value="Genomic_DNA"/>
</dbReference>
<keyword evidence="4" id="KW-1185">Reference proteome</keyword>
<dbReference type="HOGENOM" id="CLU_049176_0_0_3"/>
<organism evidence="3 4">
    <name type="scientific">Oscillatoria acuminata PCC 6304</name>
    <dbReference type="NCBI Taxonomy" id="56110"/>
    <lineage>
        <taxon>Bacteria</taxon>
        <taxon>Bacillati</taxon>
        <taxon>Cyanobacteriota</taxon>
        <taxon>Cyanophyceae</taxon>
        <taxon>Oscillatoriophycideae</taxon>
        <taxon>Oscillatoriales</taxon>
        <taxon>Oscillatoriaceae</taxon>
        <taxon>Oscillatoria</taxon>
    </lineage>
</organism>
<dbReference type="Proteomes" id="UP000010367">
    <property type="component" value="Chromosome"/>
</dbReference>
<accession>K9TJG9</accession>
<proteinExistence type="predicted"/>
<evidence type="ECO:0000256" key="1">
    <source>
        <dbReference type="SAM" id="MobiDB-lite"/>
    </source>
</evidence>
<dbReference type="eggNOG" id="ENOG502ZB11">
    <property type="taxonomic scope" value="Bacteria"/>
</dbReference>
<sequence>MNNIIYPTVDLFLYDLRDGLGDNPDKVQENWDNFQHKLPETLHDRIRFDSGFESEYEELLPKKNEFYQFSNQGYEGFYYPVRMSDMYGLLLDCSVSDELTPQPAKCIKQIKAEIKRHLGKNSATLGQSWLIYGQLTHPGQNPEDVAQICYKALFPWANWQENFRGQGHQLGGTVFELDCFKLLLQETDNQSEDSVASKSRVFDSHHVIIVLYPTANAAKAGAELYSDWMRLFAYRAKILWAYGQTRELKQRLKQRYITIQDCLQQIYGNQYQNLPLNQLKDILNQARHIVSDYTIDVDDFGYQLRTIAINLDNYKKRIEIIAKRLTSEEFSAFATQPTDIAFLANFSHLVTEKYLRQVEKDYENLSPGLQRLEFAIATIRSLVEVDRARQERRFQNNITIFGWGLAAAAIAASLSAQFPYVIVPVEVRTTEQTPDANAEETPDANAEETPDANAIASVELNPSLSASWDAAVISLGYSLAAGLLFMAIAWLWIKRKEK</sequence>